<dbReference type="InterPro" id="IPR017853">
    <property type="entry name" value="GH"/>
</dbReference>
<dbReference type="AlphaFoldDB" id="A0A1U7LRJ0"/>
<keyword evidence="14" id="KW-0472">Membrane</keyword>
<evidence type="ECO:0000256" key="4">
    <source>
        <dbReference type="ARBA" id="ARBA00005336"/>
    </source>
</evidence>
<keyword evidence="5" id="KW-0964">Secreted</keyword>
<evidence type="ECO:0000256" key="11">
    <source>
        <dbReference type="ARBA" id="ARBA00023326"/>
    </source>
</evidence>
<evidence type="ECO:0000256" key="1">
    <source>
        <dbReference type="ARBA" id="ARBA00000448"/>
    </source>
</evidence>
<keyword evidence="14" id="KW-0812">Transmembrane</keyword>
<dbReference type="InterPro" id="IPR036881">
    <property type="entry name" value="Glyco_hydro_3_C_sf"/>
</dbReference>
<accession>A0A1U7LRJ0</accession>
<name>A0A1U7LRJ0_NEOID</name>
<dbReference type="EMBL" id="LXFE01000452">
    <property type="protein sequence ID" value="OLL25290.1"/>
    <property type="molecule type" value="Genomic_DNA"/>
</dbReference>
<comment type="subcellular location">
    <subcellularLocation>
        <location evidence="2">Secreted</location>
    </subcellularLocation>
</comment>
<evidence type="ECO:0000256" key="10">
    <source>
        <dbReference type="ARBA" id="ARBA00023295"/>
    </source>
</evidence>
<comment type="catalytic activity">
    <reaction evidence="1 13">
        <text>Hydrolysis of terminal, non-reducing beta-D-glucosyl residues with release of beta-D-glucose.</text>
        <dbReference type="EC" id="3.2.1.21"/>
    </reaction>
</comment>
<dbReference type="InterPro" id="IPR019800">
    <property type="entry name" value="Glyco_hydro_3_AS"/>
</dbReference>
<reference evidence="16 17" key="1">
    <citation type="submission" date="2016-04" db="EMBL/GenBank/DDBJ databases">
        <title>Evolutionary innovation and constraint leading to complex multicellularity in the Ascomycota.</title>
        <authorList>
            <person name="Cisse O."/>
            <person name="Nguyen A."/>
            <person name="Hewitt D.A."/>
            <person name="Jedd G."/>
            <person name="Stajich J.E."/>
        </authorList>
    </citation>
    <scope>NUCLEOTIDE SEQUENCE [LARGE SCALE GENOMIC DNA]</scope>
    <source>
        <strain evidence="16 17">DAH-3</strain>
    </source>
</reference>
<keyword evidence="17" id="KW-1185">Reference proteome</keyword>
<dbReference type="InterPro" id="IPR013783">
    <property type="entry name" value="Ig-like_fold"/>
</dbReference>
<evidence type="ECO:0000313" key="16">
    <source>
        <dbReference type="EMBL" id="OLL25290.1"/>
    </source>
</evidence>
<keyword evidence="7 13" id="KW-0378">Hydrolase</keyword>
<evidence type="ECO:0000256" key="5">
    <source>
        <dbReference type="ARBA" id="ARBA00022525"/>
    </source>
</evidence>
<dbReference type="InterPro" id="IPR050288">
    <property type="entry name" value="Cellulose_deg_GH3"/>
</dbReference>
<dbReference type="UniPathway" id="UPA00696"/>
<dbReference type="OMA" id="HNISATC"/>
<dbReference type="Gene3D" id="3.20.20.300">
    <property type="entry name" value="Glycoside hydrolase, family 3, N-terminal domain"/>
    <property type="match status" value="1"/>
</dbReference>
<dbReference type="SMART" id="SM01217">
    <property type="entry name" value="Fn3_like"/>
    <property type="match status" value="1"/>
</dbReference>
<keyword evidence="11 13" id="KW-0624">Polysaccharide degradation</keyword>
<gene>
    <name evidence="16" type="ORF">NEOLI_004198</name>
</gene>
<evidence type="ECO:0000256" key="7">
    <source>
        <dbReference type="ARBA" id="ARBA00022801"/>
    </source>
</evidence>
<dbReference type="PRINTS" id="PR00133">
    <property type="entry name" value="GLHYDRLASE3"/>
</dbReference>
<evidence type="ECO:0000256" key="14">
    <source>
        <dbReference type="SAM" id="Phobius"/>
    </source>
</evidence>
<evidence type="ECO:0000313" key="17">
    <source>
        <dbReference type="Proteomes" id="UP000186594"/>
    </source>
</evidence>
<dbReference type="SUPFAM" id="SSF52279">
    <property type="entry name" value="Beta-D-glucan exohydrolase, C-terminal domain"/>
    <property type="match status" value="1"/>
</dbReference>
<organism evidence="16 17">
    <name type="scientific">Neolecta irregularis (strain DAH-3)</name>
    <dbReference type="NCBI Taxonomy" id="1198029"/>
    <lineage>
        <taxon>Eukaryota</taxon>
        <taxon>Fungi</taxon>
        <taxon>Dikarya</taxon>
        <taxon>Ascomycota</taxon>
        <taxon>Taphrinomycotina</taxon>
        <taxon>Neolectales</taxon>
        <taxon>Neolectaceae</taxon>
        <taxon>Neolecta</taxon>
    </lineage>
</organism>
<keyword evidence="6" id="KW-0732">Signal</keyword>
<dbReference type="Gene3D" id="3.40.50.1700">
    <property type="entry name" value="Glycoside hydrolase family 3 C-terminal domain"/>
    <property type="match status" value="1"/>
</dbReference>
<dbReference type="GO" id="GO:0008422">
    <property type="term" value="F:beta-glucosidase activity"/>
    <property type="evidence" value="ECO:0007669"/>
    <property type="project" value="UniProtKB-EC"/>
</dbReference>
<sequence>MGDQRPKQNIRHPWSWSSFPHIGRTAAWFLFAAVMAAIFALLLGLLLHHHTAAQQSRAVTDPWYPSPLASGLDDWGDAYSRARNFVAGLTLLEKVNITTGTGWQSDRCVGNTGSLPRLGLGSLCLQDSPLGVRFTDYVSVFPSGVQTASTWDKEYALSNMLNDLTYSLIYNRGLALGQEFRGKGVNVALGPVAGPLGRTPAAGRNWEGFSPDPYLTGVAMYQTILGTQSTGVIACAKHLIANEQEHYRQAAESNGIKTHRHTTESLSSNVDDRTLHELYLWPFADAVRAGVGSFMTSYNQINNSYASQNSKIINGLLKDELGFQGFVMTDWAAQHSGVESSLSGLDMTMPGTGIPSDGTSYWGSNLTLAVLNGSLPEWRLDDQVTRIFAALYKIQNKSNSTFPEVNFSSWTSDDEGDAIFAPGEQYQRINDHVDVRRSHSSLIREINANSIVLLKNINSTLPLKSPKQIAIIGSNAGPNLAGPNGCPDRGCDNGTLALGWGSGTADFSYFITPLEAIQSRAISEGSGVQYVLEDYNYAQINATARRATTCLAFINSNSGEHYISVDLNEGDRNNITAWHDGDQLVSFTAANCNNTIVVVNSVGPIILEPWINHPNVTALVWAGLPGEDSGSSLVQVLFGDVNPSGKLPYTIAKSASDYGTNVMYEATEDVPQQDFTEGLFIDYRHFDQYKIEPRFEFGFGLSYSTFSFSSLLIEKASDSPYKANPYVPLTPINATPTRGKVSDYTFPSTFSRVKNYIYPYIPADSNIDGGSYPYPPHAVDTTPHPPSPAGGGPGGNPSLYDVLYRVSATITNNGPHPGKEVAQLYINLPSSANAPPKQLRGFEKVSLDVNASATVTFNLTRRDLSIWDVKVQNWVIPTGPITVFVGRSSRDLELVNIL</sequence>
<comment type="similarity">
    <text evidence="4 13">Belongs to the glycosyl hydrolase 3 family.</text>
</comment>
<dbReference type="InterPro" id="IPR002772">
    <property type="entry name" value="Glyco_hydro_3_C"/>
</dbReference>
<evidence type="ECO:0000256" key="12">
    <source>
        <dbReference type="ARBA" id="ARBA00024983"/>
    </source>
</evidence>
<dbReference type="Pfam" id="PF01915">
    <property type="entry name" value="Glyco_hydro_3_C"/>
    <property type="match status" value="1"/>
</dbReference>
<dbReference type="InterPro" id="IPR036962">
    <property type="entry name" value="Glyco_hydro_3_N_sf"/>
</dbReference>
<dbReference type="InterPro" id="IPR026891">
    <property type="entry name" value="Fn3-like"/>
</dbReference>
<evidence type="ECO:0000256" key="13">
    <source>
        <dbReference type="RuleBase" id="RU361161"/>
    </source>
</evidence>
<dbReference type="Gene3D" id="2.60.40.10">
    <property type="entry name" value="Immunoglobulins"/>
    <property type="match status" value="1"/>
</dbReference>
<dbReference type="PANTHER" id="PTHR42715:SF12">
    <property type="entry name" value="BETA-GLUCOSIDASE G-RELATED"/>
    <property type="match status" value="1"/>
</dbReference>
<comment type="caution">
    <text evidence="16">The sequence shown here is derived from an EMBL/GenBank/DDBJ whole genome shotgun (WGS) entry which is preliminary data.</text>
</comment>
<keyword evidence="8" id="KW-0325">Glycoprotein</keyword>
<comment type="pathway">
    <text evidence="3 13">Glycan metabolism; cellulose degradation.</text>
</comment>
<dbReference type="EC" id="3.2.1.21" evidence="13"/>
<feature type="domain" description="Fibronectin type III-like" evidence="15">
    <location>
        <begin position="820"/>
        <end position="889"/>
    </location>
</feature>
<dbReference type="FunFam" id="3.40.50.1700:FF:000003">
    <property type="entry name" value="Probable beta-glucosidase"/>
    <property type="match status" value="1"/>
</dbReference>
<dbReference type="GO" id="GO:0005576">
    <property type="term" value="C:extracellular region"/>
    <property type="evidence" value="ECO:0007669"/>
    <property type="project" value="UniProtKB-SubCell"/>
</dbReference>
<feature type="transmembrane region" description="Helical" evidence="14">
    <location>
        <begin position="26"/>
        <end position="47"/>
    </location>
</feature>
<evidence type="ECO:0000256" key="2">
    <source>
        <dbReference type="ARBA" id="ARBA00004613"/>
    </source>
</evidence>
<dbReference type="PANTHER" id="PTHR42715">
    <property type="entry name" value="BETA-GLUCOSIDASE"/>
    <property type="match status" value="1"/>
</dbReference>
<dbReference type="FunFam" id="3.20.20.300:FF:000002">
    <property type="entry name" value="Probable beta-glucosidase"/>
    <property type="match status" value="1"/>
</dbReference>
<dbReference type="Proteomes" id="UP000186594">
    <property type="component" value="Unassembled WGS sequence"/>
</dbReference>
<keyword evidence="10 13" id="KW-0326">Glycosidase</keyword>
<evidence type="ECO:0000256" key="8">
    <source>
        <dbReference type="ARBA" id="ARBA00023180"/>
    </source>
</evidence>
<dbReference type="InterPro" id="IPR001764">
    <property type="entry name" value="Glyco_hydro_3_N"/>
</dbReference>
<evidence type="ECO:0000259" key="15">
    <source>
        <dbReference type="SMART" id="SM01217"/>
    </source>
</evidence>
<evidence type="ECO:0000256" key="6">
    <source>
        <dbReference type="ARBA" id="ARBA00022729"/>
    </source>
</evidence>
<keyword evidence="14" id="KW-1133">Transmembrane helix</keyword>
<comment type="function">
    <text evidence="12">Beta-glucosidases are one of a number of cellulolytic enzymes involved in the degradation of cellulosic biomass. Catalyzes the last step releasing glucose from the inhibitory cellobiose.</text>
</comment>
<protein>
    <recommendedName>
        <fullName evidence="13">beta-glucosidase</fullName>
        <ecNumber evidence="13">3.2.1.21</ecNumber>
    </recommendedName>
</protein>
<evidence type="ECO:0000256" key="3">
    <source>
        <dbReference type="ARBA" id="ARBA00004987"/>
    </source>
</evidence>
<dbReference type="PROSITE" id="PS00775">
    <property type="entry name" value="GLYCOSYL_HYDROL_F3"/>
    <property type="match status" value="1"/>
</dbReference>
<dbReference type="OrthoDB" id="416222at2759"/>
<dbReference type="GO" id="GO:0030245">
    <property type="term" value="P:cellulose catabolic process"/>
    <property type="evidence" value="ECO:0007669"/>
    <property type="project" value="UniProtKB-UniPathway"/>
</dbReference>
<evidence type="ECO:0000256" key="9">
    <source>
        <dbReference type="ARBA" id="ARBA00023277"/>
    </source>
</evidence>
<dbReference type="Pfam" id="PF00933">
    <property type="entry name" value="Glyco_hydro_3"/>
    <property type="match status" value="1"/>
</dbReference>
<dbReference type="STRING" id="1198029.A0A1U7LRJ0"/>
<dbReference type="Pfam" id="PF14310">
    <property type="entry name" value="Fn3-like"/>
    <property type="match status" value="1"/>
</dbReference>
<dbReference type="SUPFAM" id="SSF51445">
    <property type="entry name" value="(Trans)glycosidases"/>
    <property type="match status" value="1"/>
</dbReference>
<proteinExistence type="inferred from homology"/>
<keyword evidence="9 13" id="KW-0119">Carbohydrate metabolism</keyword>